<dbReference type="AlphaFoldDB" id="A0A1V6YUU5"/>
<proteinExistence type="predicted"/>
<sequence length="237" mass="26429">MDLCFSLCILFALSDFKMWTPSTSTASDRDQDRKPTSTEYPPHQVDPDGDIILFTPATSETPSVDAIEGNVPRKHTRFQVSSKHLTLASGYFKRMLKTCWAEGDALSTKGSVEIPVNDRKPEILLIILNVIHGHSRQVPRKLSLPQLTDIAVATDFFQCHEALEVFAGIWVQDLKPLISSSLSEDTKKWMMIAWVFKSNNILRQTETIAMQQGTGPFQTSNLPIPKSIKGVLAKTNA</sequence>
<keyword evidence="2" id="KW-0732">Signal</keyword>
<evidence type="ECO:0000313" key="4">
    <source>
        <dbReference type="EMBL" id="OQE91215.1"/>
    </source>
</evidence>
<dbReference type="Gene3D" id="3.30.710.10">
    <property type="entry name" value="Potassium Channel Kv1.1, Chain A"/>
    <property type="match status" value="1"/>
</dbReference>
<dbReference type="Proteomes" id="UP000191691">
    <property type="component" value="Unassembled WGS sequence"/>
</dbReference>
<comment type="caution">
    <text evidence="4">The sequence shown here is derived from an EMBL/GenBank/DDBJ whole genome shotgun (WGS) entry which is preliminary data.</text>
</comment>
<dbReference type="STRING" id="60175.A0A1V6YUU5"/>
<evidence type="ECO:0000313" key="5">
    <source>
        <dbReference type="Proteomes" id="UP000191691"/>
    </source>
</evidence>
<dbReference type="InterPro" id="IPR011333">
    <property type="entry name" value="SKP1/BTB/POZ_sf"/>
</dbReference>
<feature type="chain" id="PRO_5013206810" description="BTB domain-containing protein" evidence="2">
    <location>
        <begin position="26"/>
        <end position="237"/>
    </location>
</feature>
<evidence type="ECO:0000256" key="1">
    <source>
        <dbReference type="SAM" id="MobiDB-lite"/>
    </source>
</evidence>
<accession>A0A1V6YUU5</accession>
<dbReference type="Pfam" id="PF00651">
    <property type="entry name" value="BTB"/>
    <property type="match status" value="1"/>
</dbReference>
<feature type="region of interest" description="Disordered" evidence="1">
    <location>
        <begin position="22"/>
        <end position="47"/>
    </location>
</feature>
<name>A0A1V6YUU5_PENNA</name>
<evidence type="ECO:0000259" key="3">
    <source>
        <dbReference type="Pfam" id="PF00651"/>
    </source>
</evidence>
<dbReference type="SUPFAM" id="SSF54695">
    <property type="entry name" value="POZ domain"/>
    <property type="match status" value="1"/>
</dbReference>
<reference evidence="5" key="1">
    <citation type="journal article" date="2017" name="Nat. Microbiol.">
        <title>Global analysis of biosynthetic gene clusters reveals vast potential of secondary metabolite production in Penicillium species.</title>
        <authorList>
            <person name="Nielsen J.C."/>
            <person name="Grijseels S."/>
            <person name="Prigent S."/>
            <person name="Ji B."/>
            <person name="Dainat J."/>
            <person name="Nielsen K.F."/>
            <person name="Frisvad J.C."/>
            <person name="Workman M."/>
            <person name="Nielsen J."/>
        </authorList>
    </citation>
    <scope>NUCLEOTIDE SEQUENCE [LARGE SCALE GENOMIC DNA]</scope>
    <source>
        <strain evidence="5">IBT 13039</strain>
    </source>
</reference>
<feature type="domain" description="BTB" evidence="3">
    <location>
        <begin position="75"/>
        <end position="163"/>
    </location>
</feature>
<dbReference type="EMBL" id="MOOB01000010">
    <property type="protein sequence ID" value="OQE91215.1"/>
    <property type="molecule type" value="Genomic_DNA"/>
</dbReference>
<feature type="signal peptide" evidence="2">
    <location>
        <begin position="1"/>
        <end position="25"/>
    </location>
</feature>
<keyword evidence="5" id="KW-1185">Reference proteome</keyword>
<dbReference type="OMA" id="LRICHCK"/>
<feature type="compositionally biased region" description="Basic and acidic residues" evidence="1">
    <location>
        <begin position="27"/>
        <end position="36"/>
    </location>
</feature>
<dbReference type="InterPro" id="IPR000210">
    <property type="entry name" value="BTB/POZ_dom"/>
</dbReference>
<organism evidence="4 5">
    <name type="scientific">Penicillium nalgiovense</name>
    <dbReference type="NCBI Taxonomy" id="60175"/>
    <lineage>
        <taxon>Eukaryota</taxon>
        <taxon>Fungi</taxon>
        <taxon>Dikarya</taxon>
        <taxon>Ascomycota</taxon>
        <taxon>Pezizomycotina</taxon>
        <taxon>Eurotiomycetes</taxon>
        <taxon>Eurotiomycetidae</taxon>
        <taxon>Eurotiales</taxon>
        <taxon>Aspergillaceae</taxon>
        <taxon>Penicillium</taxon>
    </lineage>
</organism>
<evidence type="ECO:0000256" key="2">
    <source>
        <dbReference type="SAM" id="SignalP"/>
    </source>
</evidence>
<protein>
    <recommendedName>
        <fullName evidence="3">BTB domain-containing protein</fullName>
    </recommendedName>
</protein>
<gene>
    <name evidence="4" type="ORF">PENNAL_c0010G04733</name>
</gene>